<comment type="caution">
    <text evidence="2">The sequence shown here is derived from an EMBL/GenBank/DDBJ whole genome shotgun (WGS) entry which is preliminary data.</text>
</comment>
<dbReference type="Pfam" id="PF13302">
    <property type="entry name" value="Acetyltransf_3"/>
    <property type="match status" value="1"/>
</dbReference>
<sequence length="169" mass="19716">MIELKTERLRILPLSADNLRFLIENPKKLELQLSLNESGRFLTMELQQAMEIRLSKLLRDKENYIWYTNWVIVSHSLNCSVGGIMLKGLPNNHGEVIIGYYTLPEYQGNGYMTEAIGTMKNWLLNQPNVKFVIADTEKDNIVSHRVLEKSGAKLYKETDALYYWRFTKK</sequence>
<dbReference type="AlphaFoldDB" id="A0A2S5D0I1"/>
<dbReference type="GO" id="GO:0016747">
    <property type="term" value="F:acyltransferase activity, transferring groups other than amino-acyl groups"/>
    <property type="evidence" value="ECO:0007669"/>
    <property type="project" value="InterPro"/>
</dbReference>
<dbReference type="PANTHER" id="PTHR43792">
    <property type="entry name" value="GNAT FAMILY, PUTATIVE (AFU_ORTHOLOGUE AFUA_3G00765)-RELATED-RELATED"/>
    <property type="match status" value="1"/>
</dbReference>
<organism evidence="2 3">
    <name type="scientific">Lysinibacillus sphaericus</name>
    <name type="common">Bacillus sphaericus</name>
    <dbReference type="NCBI Taxonomy" id="1421"/>
    <lineage>
        <taxon>Bacteria</taxon>
        <taxon>Bacillati</taxon>
        <taxon>Bacillota</taxon>
        <taxon>Bacilli</taxon>
        <taxon>Bacillales</taxon>
        <taxon>Bacillaceae</taxon>
        <taxon>Lysinibacillus</taxon>
    </lineage>
</organism>
<dbReference type="InterPro" id="IPR000182">
    <property type="entry name" value="GNAT_dom"/>
</dbReference>
<protein>
    <recommendedName>
        <fullName evidence="1">N-acetyltransferase domain-containing protein</fullName>
    </recommendedName>
</protein>
<dbReference type="Gene3D" id="3.40.630.30">
    <property type="match status" value="1"/>
</dbReference>
<reference evidence="2 3" key="1">
    <citation type="submission" date="2017-11" db="EMBL/GenBank/DDBJ databases">
        <title>Genome sequence of Lysinibacillus sphaericus, a lignin-degrading bacteria isolated from municipal solid waste soil.</title>
        <authorList>
            <person name="Persinoti G.F."/>
            <person name="Paixao D.A."/>
            <person name="Bugg T.D."/>
            <person name="Squina F.M."/>
        </authorList>
    </citation>
    <scope>NUCLEOTIDE SEQUENCE [LARGE SCALE GENOMIC DNA]</scope>
    <source>
        <strain evidence="2 3">A1</strain>
    </source>
</reference>
<evidence type="ECO:0000313" key="2">
    <source>
        <dbReference type="EMBL" id="POZ56507.1"/>
    </source>
</evidence>
<dbReference type="InterPro" id="IPR016181">
    <property type="entry name" value="Acyl_CoA_acyltransferase"/>
</dbReference>
<dbReference type="SUPFAM" id="SSF55729">
    <property type="entry name" value="Acyl-CoA N-acyltransferases (Nat)"/>
    <property type="match status" value="1"/>
</dbReference>
<feature type="domain" description="N-acetyltransferase" evidence="1">
    <location>
        <begin position="9"/>
        <end position="168"/>
    </location>
</feature>
<evidence type="ECO:0000313" key="3">
    <source>
        <dbReference type="Proteomes" id="UP000237319"/>
    </source>
</evidence>
<accession>A0A2S5D0I1</accession>
<gene>
    <name evidence="2" type="ORF">LYSIN_01290</name>
</gene>
<proteinExistence type="predicted"/>
<evidence type="ECO:0000259" key="1">
    <source>
        <dbReference type="PROSITE" id="PS51186"/>
    </source>
</evidence>
<dbReference type="InterPro" id="IPR051531">
    <property type="entry name" value="N-acetyltransferase"/>
</dbReference>
<dbReference type="EMBL" id="PGLV01000001">
    <property type="protein sequence ID" value="POZ56507.1"/>
    <property type="molecule type" value="Genomic_DNA"/>
</dbReference>
<dbReference type="PROSITE" id="PS51186">
    <property type="entry name" value="GNAT"/>
    <property type="match status" value="1"/>
</dbReference>
<dbReference type="Proteomes" id="UP000237319">
    <property type="component" value="Unassembled WGS sequence"/>
</dbReference>
<dbReference type="PANTHER" id="PTHR43792:SF13">
    <property type="entry name" value="ACETYLTRANSFERASE"/>
    <property type="match status" value="1"/>
</dbReference>
<dbReference type="RefSeq" id="WP_069512593.1">
    <property type="nucleotide sequence ID" value="NZ_JOTQ01000033.1"/>
</dbReference>
<name>A0A2S5D0I1_LYSSH</name>
<keyword evidence="3" id="KW-1185">Reference proteome</keyword>